<reference evidence="1 2" key="1">
    <citation type="submission" date="2016-09" db="EMBL/GenBank/DDBJ databases">
        <title>Complete genome of Desulfosporosinus sp. OL.</title>
        <authorList>
            <person name="Mardanov A."/>
            <person name="Beletsky A."/>
            <person name="Panova A."/>
            <person name="Karnachuk O."/>
            <person name="Ravin N."/>
        </authorList>
    </citation>
    <scope>NUCLEOTIDE SEQUENCE [LARGE SCALE GENOMIC DNA]</scope>
    <source>
        <strain evidence="1 2">OL</strain>
    </source>
</reference>
<dbReference type="AlphaFoldDB" id="A0A1Q8QGZ8"/>
<organism evidence="1 2">
    <name type="scientific">Desulfosporosinus metallidurans</name>
    <dbReference type="NCBI Taxonomy" id="1888891"/>
    <lineage>
        <taxon>Bacteria</taxon>
        <taxon>Bacillati</taxon>
        <taxon>Bacillota</taxon>
        <taxon>Clostridia</taxon>
        <taxon>Eubacteriales</taxon>
        <taxon>Desulfitobacteriaceae</taxon>
        <taxon>Desulfosporosinus</taxon>
    </lineage>
</organism>
<keyword evidence="2" id="KW-1185">Reference proteome</keyword>
<evidence type="ECO:0000313" key="1">
    <source>
        <dbReference type="EMBL" id="OLN26620.1"/>
    </source>
</evidence>
<dbReference type="EMBL" id="MLBF01000073">
    <property type="protein sequence ID" value="OLN26620.1"/>
    <property type="molecule type" value="Genomic_DNA"/>
</dbReference>
<comment type="caution">
    <text evidence="1">The sequence shown here is derived from an EMBL/GenBank/DDBJ whole genome shotgun (WGS) entry which is preliminary data.</text>
</comment>
<evidence type="ECO:0000313" key="2">
    <source>
        <dbReference type="Proteomes" id="UP000186102"/>
    </source>
</evidence>
<name>A0A1Q8QGZ8_9FIRM</name>
<proteinExistence type="predicted"/>
<protein>
    <submittedName>
        <fullName evidence="1">Uncharacterized protein</fullName>
    </submittedName>
</protein>
<accession>A0A1Q8QGZ8</accession>
<sequence length="42" mass="4795">MEQVVRKGLKEENDTVVGTGDKLKTQPTQLMILRIFSVSYIK</sequence>
<dbReference type="Proteomes" id="UP000186102">
    <property type="component" value="Unassembled WGS sequence"/>
</dbReference>
<gene>
    <name evidence="1" type="ORF">DSOL_4902</name>
</gene>